<name>A0A9D4EI37_DREPO</name>
<evidence type="ECO:0000313" key="2">
    <source>
        <dbReference type="EMBL" id="KAH3780762.1"/>
    </source>
</evidence>
<organism evidence="2 3">
    <name type="scientific">Dreissena polymorpha</name>
    <name type="common">Zebra mussel</name>
    <name type="synonym">Mytilus polymorpha</name>
    <dbReference type="NCBI Taxonomy" id="45954"/>
    <lineage>
        <taxon>Eukaryota</taxon>
        <taxon>Metazoa</taxon>
        <taxon>Spiralia</taxon>
        <taxon>Lophotrochozoa</taxon>
        <taxon>Mollusca</taxon>
        <taxon>Bivalvia</taxon>
        <taxon>Autobranchia</taxon>
        <taxon>Heteroconchia</taxon>
        <taxon>Euheterodonta</taxon>
        <taxon>Imparidentia</taxon>
        <taxon>Neoheterodontei</taxon>
        <taxon>Myida</taxon>
        <taxon>Dreissenoidea</taxon>
        <taxon>Dreissenidae</taxon>
        <taxon>Dreissena</taxon>
    </lineage>
</organism>
<reference evidence="2" key="1">
    <citation type="journal article" date="2019" name="bioRxiv">
        <title>The Genome of the Zebra Mussel, Dreissena polymorpha: A Resource for Invasive Species Research.</title>
        <authorList>
            <person name="McCartney M.A."/>
            <person name="Auch B."/>
            <person name="Kono T."/>
            <person name="Mallez S."/>
            <person name="Zhang Y."/>
            <person name="Obille A."/>
            <person name="Becker A."/>
            <person name="Abrahante J.E."/>
            <person name="Garbe J."/>
            <person name="Badalamenti J.P."/>
            <person name="Herman A."/>
            <person name="Mangelson H."/>
            <person name="Liachko I."/>
            <person name="Sullivan S."/>
            <person name="Sone E.D."/>
            <person name="Koren S."/>
            <person name="Silverstein K.A.T."/>
            <person name="Beckman K.B."/>
            <person name="Gohl D.M."/>
        </authorList>
    </citation>
    <scope>NUCLEOTIDE SEQUENCE</scope>
    <source>
        <strain evidence="2">Duluth1</strain>
        <tissue evidence="2">Whole animal</tissue>
    </source>
</reference>
<protein>
    <submittedName>
        <fullName evidence="2">Uncharacterized protein</fullName>
    </submittedName>
</protein>
<feature type="chain" id="PRO_5038449765" evidence="1">
    <location>
        <begin position="23"/>
        <end position="94"/>
    </location>
</feature>
<dbReference type="AlphaFoldDB" id="A0A9D4EI37"/>
<comment type="caution">
    <text evidence="2">The sequence shown here is derived from an EMBL/GenBank/DDBJ whole genome shotgun (WGS) entry which is preliminary data.</text>
</comment>
<keyword evidence="1" id="KW-0732">Signal</keyword>
<keyword evidence="3" id="KW-1185">Reference proteome</keyword>
<feature type="signal peptide" evidence="1">
    <location>
        <begin position="1"/>
        <end position="22"/>
    </location>
</feature>
<evidence type="ECO:0000313" key="3">
    <source>
        <dbReference type="Proteomes" id="UP000828390"/>
    </source>
</evidence>
<dbReference type="EMBL" id="JAIWYP010000008">
    <property type="protein sequence ID" value="KAH3780762.1"/>
    <property type="molecule type" value="Genomic_DNA"/>
</dbReference>
<evidence type="ECO:0000256" key="1">
    <source>
        <dbReference type="SAM" id="SignalP"/>
    </source>
</evidence>
<proteinExistence type="predicted"/>
<gene>
    <name evidence="2" type="ORF">DPMN_158584</name>
</gene>
<sequence>MAHMCFIVQLNIFVHFFIDGHCCISGEDVQQERQPLKLPYVPEPTALERRELLRDLHAANTHSSVLTVSSGFQDEFFKMEIYLSPLWIYGMTGI</sequence>
<reference evidence="2" key="2">
    <citation type="submission" date="2020-11" db="EMBL/GenBank/DDBJ databases">
        <authorList>
            <person name="McCartney M.A."/>
            <person name="Auch B."/>
            <person name="Kono T."/>
            <person name="Mallez S."/>
            <person name="Becker A."/>
            <person name="Gohl D.M."/>
            <person name="Silverstein K.A.T."/>
            <person name="Koren S."/>
            <person name="Bechman K.B."/>
            <person name="Herman A."/>
            <person name="Abrahante J.E."/>
            <person name="Garbe J."/>
        </authorList>
    </citation>
    <scope>NUCLEOTIDE SEQUENCE</scope>
    <source>
        <strain evidence="2">Duluth1</strain>
        <tissue evidence="2">Whole animal</tissue>
    </source>
</reference>
<accession>A0A9D4EI37</accession>
<dbReference type="Proteomes" id="UP000828390">
    <property type="component" value="Unassembled WGS sequence"/>
</dbReference>